<gene>
    <name evidence="2" type="ORF">KHZ90_08720</name>
</gene>
<dbReference type="EMBL" id="JAGZMU010000005">
    <property type="protein sequence ID" value="MBS4893845.1"/>
    <property type="molecule type" value="Genomic_DNA"/>
</dbReference>
<comment type="caution">
    <text evidence="2">The sequence shown here is derived from an EMBL/GenBank/DDBJ whole genome shotgun (WGS) entry which is preliminary data.</text>
</comment>
<protein>
    <recommendedName>
        <fullName evidence="4">RNA dependent RNA polymerase</fullName>
    </recommendedName>
</protein>
<dbReference type="Proteomes" id="UP000778864">
    <property type="component" value="Unassembled WGS sequence"/>
</dbReference>
<dbReference type="AlphaFoldDB" id="A0A943A3T2"/>
<evidence type="ECO:0000313" key="2">
    <source>
        <dbReference type="EMBL" id="MBS4893845.1"/>
    </source>
</evidence>
<feature type="coiled-coil region" evidence="1">
    <location>
        <begin position="57"/>
        <end position="91"/>
    </location>
</feature>
<keyword evidence="1" id="KW-0175">Coiled coil</keyword>
<proteinExistence type="predicted"/>
<dbReference type="RefSeq" id="WP_278468200.1">
    <property type="nucleotide sequence ID" value="NZ_JAGZMU010000005.1"/>
</dbReference>
<organism evidence="2 3">
    <name type="scientific">Veillonella parvula</name>
    <name type="common">Staphylococcus parvulus</name>
    <dbReference type="NCBI Taxonomy" id="29466"/>
    <lineage>
        <taxon>Bacteria</taxon>
        <taxon>Bacillati</taxon>
        <taxon>Bacillota</taxon>
        <taxon>Negativicutes</taxon>
        <taxon>Veillonellales</taxon>
        <taxon>Veillonellaceae</taxon>
        <taxon>Veillonella</taxon>
    </lineage>
</organism>
<accession>A0A943A3T2</accession>
<evidence type="ECO:0008006" key="4">
    <source>
        <dbReference type="Google" id="ProtNLM"/>
    </source>
</evidence>
<reference evidence="2" key="1">
    <citation type="submission" date="2021-02" db="EMBL/GenBank/DDBJ databases">
        <title>Infant gut strain persistence is associated with maternal origin, phylogeny, and functional potential including surface adhesion and iron acquisition.</title>
        <authorList>
            <person name="Lou Y.C."/>
        </authorList>
    </citation>
    <scope>NUCLEOTIDE SEQUENCE</scope>
    <source>
        <strain evidence="2">L3_108_031G1_dasL3_108_031G1_concoct_20</strain>
    </source>
</reference>
<sequence length="917" mass="106364">MSKQLSSRRLIYEIDTTRLKNNDWSLELDLDAARRNGQIISMFDSEVFRMIRKLRSKDITEEEIDKIKFKIKKLQKEKSNSENRRRIKKLTKDLDRAILMPEYVSLVIKRKSDYDIVSKNGFFLNGDKFVELLGSPNGVKKNKVVFIKEKIYSKINTQLNNGRDENVAFVPAKLQAYLSLACSNSTPVSNTPNVLVVRDCETVFEAKVTKIDDTVETDSGEPLITENYIETKKFENSDGQGLIHPTMLMEWQKDLQLDYLPSGVCIRNAFTKGMLFPFDFRRFARDIAKKQIVKDVWGEEHNINNIDIVLTTSMLKLWNCYKSISHFLDCCKKNGFGFSVTKVTPQTLENERRLNYQFIQALNLDKDDIDNLINPTISELKDVLGMGYEKTILFLGGEAMGRKFTPTIKDKLVSALMLDSRVINDGYIKTSIHKMITKKINEAKYGKIKVKGNFQIIAGDPYTLCESMFGLEPKGLLKANEFYSNYWNRLGVKEVAAFRAPMSCQSNARKFKLAVNDDMRNWYKDMKNVFILNSWDTTCDALNGADFDGDMVFTTNNEVVLKGVLELDSILCVQKNAPKKRVTKVDMRKANKKSFGNDVGGITNKVTSMYERMSMFDEGSEEYTTLKYRIQCGQNYQQNSIDKCKGIVAKDMPKYWYDYKEAKAKDEQVGGDFNQRIVANKKPYFMCYIYPSLMSNYKSFITNTNKNCLMRFGIDVNTLMAKENKTYEEKEYLEYYNNKMPVGMSKCIMNEMAWKVENEFSDIRSNLKDANFDKRVYMSNVKISNLHKKKVKVLLEKYQKIVIQFVKKANREKIDKEEKKDKFDEFINSFQREALTICNNREDLCNTLIAACYDNVNSRAFIWNVVGEQMLKNLIKNNNSTIYYPYISSEGDVEFNGEKYRFDYRKLGEEEINEINS</sequence>
<evidence type="ECO:0000256" key="1">
    <source>
        <dbReference type="SAM" id="Coils"/>
    </source>
</evidence>
<name>A0A943A3T2_VEIPA</name>
<evidence type="ECO:0000313" key="3">
    <source>
        <dbReference type="Proteomes" id="UP000778864"/>
    </source>
</evidence>